<evidence type="ECO:0000313" key="1">
    <source>
        <dbReference type="EMBL" id="KAJ3498053.1"/>
    </source>
</evidence>
<protein>
    <submittedName>
        <fullName evidence="1">Uncharacterized protein</fullName>
    </submittedName>
</protein>
<organism evidence="1 2">
    <name type="scientific">Lecanicillium saksenae</name>
    <dbReference type="NCBI Taxonomy" id="468837"/>
    <lineage>
        <taxon>Eukaryota</taxon>
        <taxon>Fungi</taxon>
        <taxon>Dikarya</taxon>
        <taxon>Ascomycota</taxon>
        <taxon>Pezizomycotina</taxon>
        <taxon>Sordariomycetes</taxon>
        <taxon>Hypocreomycetidae</taxon>
        <taxon>Hypocreales</taxon>
        <taxon>Cordycipitaceae</taxon>
        <taxon>Lecanicillium</taxon>
    </lineage>
</organism>
<keyword evidence="2" id="KW-1185">Reference proteome</keyword>
<gene>
    <name evidence="1" type="ORF">NLG97_g1418</name>
</gene>
<dbReference type="Proteomes" id="UP001148737">
    <property type="component" value="Unassembled WGS sequence"/>
</dbReference>
<name>A0ACC1R5P4_9HYPO</name>
<sequence length="825" mass="93767">MGSELGITPNSKPKPNVDAVGIWWACWACTWTIIVVCGMAFLISKRHLPMIRIRGLGLSLTAITLLHLYWITGQLGYIIGAMGPPDAEYWVMGTYFPFGMALFHASNTRFLHVSKRQEKFATKRSAGMKAHGHGLIIKFKRLDYTSRMIIFVGSGMILQLFLTIFMYLISRKFHPSFGIPGTEVNGTDMERKASMGRGWEWWPTCFWQLTWAWVVAPIILWKSRNVNDTHGWRLQTIGCTISNLHAAPMWIIAMYVPAMEAVNKYFVPPQWICISIMFLEIFTIFVPCWEVLRYQSLRKETLDSIAEWQSKNRDAVVRSTKSLISSGESTIMESILTGKKSSAASVGSNFNESILTMSALEYVLERNPAPLQQYSALRDFSGENIAFLTSVSEWKNSFPSSIRTSQYLNSDANMRELVRERYNRALRIYAQFVSTRDAEFPINISSIENSRLAAVFESATRLLYGEKRVPHAATLFDEEWDKLTPTESVKERSSETVCAEGRVQYWGDVPDEFNETIFDDAEQSIKYLVLTNTWPRFVLERCASMDTEEDGEAGNNLMRLARERHELRGGSYNIGNCIRAITTIAQLSITRYNPRNVDNNHPATKQTCLHILDYHFHPPPKTRKQKGQPKPLSEMTVQALSIRKLSPEILPAAHALIESSFRGKEAEKGWCSEAEFFTSPRITPEGMLEKFNNPNTTFLAGYDANGTLVTCCEILRKEGGIGYFGLFAVDPSKQGGGIGSYLLHEAERFACTELGCKTMEMQVIDRRDTLMAYYLRRGYVRKETRPFPYDLFGEGTILRDDLRFAVLEKELVATEGTKYIASYQV</sequence>
<proteinExistence type="predicted"/>
<comment type="caution">
    <text evidence="1">The sequence shown here is derived from an EMBL/GenBank/DDBJ whole genome shotgun (WGS) entry which is preliminary data.</text>
</comment>
<reference evidence="1" key="1">
    <citation type="submission" date="2022-07" db="EMBL/GenBank/DDBJ databases">
        <title>Genome Sequence of Lecanicillium saksenae.</title>
        <authorList>
            <person name="Buettner E."/>
        </authorList>
    </citation>
    <scope>NUCLEOTIDE SEQUENCE</scope>
    <source>
        <strain evidence="1">VT-O1</strain>
    </source>
</reference>
<evidence type="ECO:0000313" key="2">
    <source>
        <dbReference type="Proteomes" id="UP001148737"/>
    </source>
</evidence>
<accession>A0ACC1R5P4</accession>
<dbReference type="EMBL" id="JANAKD010000074">
    <property type="protein sequence ID" value="KAJ3498053.1"/>
    <property type="molecule type" value="Genomic_DNA"/>
</dbReference>